<evidence type="ECO:0000313" key="5">
    <source>
        <dbReference type="Proteomes" id="UP000230423"/>
    </source>
</evidence>
<feature type="region of interest" description="Disordered" evidence="2">
    <location>
        <begin position="260"/>
        <end position="292"/>
    </location>
</feature>
<gene>
    <name evidence="4" type="ORF">TELCIR_06436</name>
</gene>
<dbReference type="Gene3D" id="2.40.70.10">
    <property type="entry name" value="Acid Proteases"/>
    <property type="match status" value="1"/>
</dbReference>
<evidence type="ECO:0000256" key="2">
    <source>
        <dbReference type="SAM" id="MobiDB-lite"/>
    </source>
</evidence>
<dbReference type="InterPro" id="IPR021109">
    <property type="entry name" value="Peptidase_aspartic_dom_sf"/>
</dbReference>
<dbReference type="PROSITE" id="PS00141">
    <property type="entry name" value="ASP_PROTEASE"/>
    <property type="match status" value="1"/>
</dbReference>
<proteinExistence type="predicted"/>
<keyword evidence="5" id="KW-1185">Reference proteome</keyword>
<dbReference type="GO" id="GO:0004190">
    <property type="term" value="F:aspartic-type endopeptidase activity"/>
    <property type="evidence" value="ECO:0007669"/>
    <property type="project" value="InterPro"/>
</dbReference>
<dbReference type="PANTHER" id="PTHR36943">
    <property type="entry name" value="CCHC-TYPE DOMAIN-CONTAINING PROTEIN"/>
    <property type="match status" value="1"/>
</dbReference>
<dbReference type="PANTHER" id="PTHR36943:SF1">
    <property type="entry name" value="CCHC-TYPE DOMAIN-CONTAINING PROTEIN"/>
    <property type="match status" value="1"/>
</dbReference>
<dbReference type="Proteomes" id="UP000230423">
    <property type="component" value="Unassembled WGS sequence"/>
</dbReference>
<feature type="domain" description="Peptidase A2" evidence="3">
    <location>
        <begin position="12"/>
        <end position="50"/>
    </location>
</feature>
<accession>A0A2G9UNC6</accession>
<dbReference type="SUPFAM" id="SSF50630">
    <property type="entry name" value="Acid proteases"/>
    <property type="match status" value="1"/>
</dbReference>
<keyword evidence="1" id="KW-0378">Hydrolase</keyword>
<dbReference type="EMBL" id="KZ345890">
    <property type="protein sequence ID" value="PIO71656.1"/>
    <property type="molecule type" value="Genomic_DNA"/>
</dbReference>
<dbReference type="GO" id="GO:0006508">
    <property type="term" value="P:proteolysis"/>
    <property type="evidence" value="ECO:0007669"/>
    <property type="project" value="InterPro"/>
</dbReference>
<evidence type="ECO:0000256" key="1">
    <source>
        <dbReference type="ARBA" id="ARBA00022801"/>
    </source>
</evidence>
<protein>
    <recommendedName>
        <fullName evidence="3">Peptidase A2 domain-containing protein</fullName>
    </recommendedName>
</protein>
<name>A0A2G9UNC6_TELCI</name>
<sequence length="305" mass="34756">MYVNAVVNNCAVRFLLDTGSDITLLNEKIWRKMGSPTLEKTNVVVKNASGDQMKVYGKLRCKIEMKGIKTEGYAYVTPYNSLMGLEWIRGNEEMAYHMDMMISEVKVAPNSDVEEALTKTYPEVFEEGLGRCTKEGRIGHLRTAPYHPQSTRLAEGFVDTPKRDINKLKREEKPPKKLESGDVVHAQIWKASNSVRKTGTIVKRLGKVNYEVEVDGKLMRKHANQLRRSNAKTEPNTGDRPLKTLLEVLELDDLLKRKDEPFDCKSDADTALPRSPEPKVRRSTRTRRPVQRYGCEPLVDVVKHK</sequence>
<organism evidence="4 5">
    <name type="scientific">Teladorsagia circumcincta</name>
    <name type="common">Brown stomach worm</name>
    <name type="synonym">Ostertagia circumcincta</name>
    <dbReference type="NCBI Taxonomy" id="45464"/>
    <lineage>
        <taxon>Eukaryota</taxon>
        <taxon>Metazoa</taxon>
        <taxon>Ecdysozoa</taxon>
        <taxon>Nematoda</taxon>
        <taxon>Chromadorea</taxon>
        <taxon>Rhabditida</taxon>
        <taxon>Rhabditina</taxon>
        <taxon>Rhabditomorpha</taxon>
        <taxon>Strongyloidea</taxon>
        <taxon>Trichostrongylidae</taxon>
        <taxon>Teladorsagia</taxon>
    </lineage>
</organism>
<dbReference type="PROSITE" id="PS50175">
    <property type="entry name" value="ASP_PROT_RETROV"/>
    <property type="match status" value="1"/>
</dbReference>
<dbReference type="OrthoDB" id="5855506at2759"/>
<reference evidence="4 5" key="1">
    <citation type="submission" date="2015-09" db="EMBL/GenBank/DDBJ databases">
        <title>Draft genome of the parasitic nematode Teladorsagia circumcincta isolate WARC Sus (inbred).</title>
        <authorList>
            <person name="Mitreva M."/>
        </authorList>
    </citation>
    <scope>NUCLEOTIDE SEQUENCE [LARGE SCALE GENOMIC DNA]</scope>
    <source>
        <strain evidence="4 5">S</strain>
    </source>
</reference>
<evidence type="ECO:0000259" key="3">
    <source>
        <dbReference type="PROSITE" id="PS50175"/>
    </source>
</evidence>
<evidence type="ECO:0000313" key="4">
    <source>
        <dbReference type="EMBL" id="PIO71656.1"/>
    </source>
</evidence>
<dbReference type="InterPro" id="IPR001969">
    <property type="entry name" value="Aspartic_peptidase_AS"/>
</dbReference>
<feature type="compositionally biased region" description="Basic residues" evidence="2">
    <location>
        <begin position="281"/>
        <end position="290"/>
    </location>
</feature>
<dbReference type="AlphaFoldDB" id="A0A2G9UNC6"/>
<dbReference type="InterPro" id="IPR001995">
    <property type="entry name" value="Peptidase_A2_cat"/>
</dbReference>
<dbReference type="Pfam" id="PF13650">
    <property type="entry name" value="Asp_protease_2"/>
    <property type="match status" value="1"/>
</dbReference>